<protein>
    <recommendedName>
        <fullName evidence="2">Apical junction molecule ajm1 alpha/beta domain-containing protein</fullName>
    </recommendedName>
</protein>
<dbReference type="PANTHER" id="PTHR21517:SF5">
    <property type="entry name" value="APICAL JUNCTION COMPONENT 1 HOMOLOG"/>
    <property type="match status" value="1"/>
</dbReference>
<dbReference type="GO" id="GO:0043296">
    <property type="term" value="C:apical junction complex"/>
    <property type="evidence" value="ECO:0007669"/>
    <property type="project" value="TreeGrafter"/>
</dbReference>
<dbReference type="GO" id="GO:0045216">
    <property type="term" value="P:cell-cell junction organization"/>
    <property type="evidence" value="ECO:0007669"/>
    <property type="project" value="InterPro"/>
</dbReference>
<feature type="compositionally biased region" description="Polar residues" evidence="1">
    <location>
        <begin position="720"/>
        <end position="733"/>
    </location>
</feature>
<accession>A0A556UEV2</accession>
<dbReference type="PANTHER" id="PTHR21517">
    <property type="entry name" value="APICAL JUNCTION COMPONENT 1 HOMOLOG"/>
    <property type="match status" value="1"/>
</dbReference>
<dbReference type="OrthoDB" id="6431454at2759"/>
<dbReference type="InterPro" id="IPR038825">
    <property type="entry name" value="Apical_junction"/>
</dbReference>
<gene>
    <name evidence="3" type="ORF">Baya_10097</name>
</gene>
<dbReference type="Pfam" id="PF26649">
    <property type="entry name" value="Ajm-1"/>
    <property type="match status" value="1"/>
</dbReference>
<evidence type="ECO:0000313" key="4">
    <source>
        <dbReference type="Proteomes" id="UP000319801"/>
    </source>
</evidence>
<feature type="region of interest" description="Disordered" evidence="1">
    <location>
        <begin position="718"/>
        <end position="737"/>
    </location>
</feature>
<proteinExistence type="predicted"/>
<comment type="caution">
    <text evidence="3">The sequence shown here is derived from an EMBL/GenBank/DDBJ whole genome shotgun (WGS) entry which is preliminary data.</text>
</comment>
<organism evidence="3 4">
    <name type="scientific">Bagarius yarrelli</name>
    <name type="common">Goonch</name>
    <name type="synonym">Bagrus yarrelli</name>
    <dbReference type="NCBI Taxonomy" id="175774"/>
    <lineage>
        <taxon>Eukaryota</taxon>
        <taxon>Metazoa</taxon>
        <taxon>Chordata</taxon>
        <taxon>Craniata</taxon>
        <taxon>Vertebrata</taxon>
        <taxon>Euteleostomi</taxon>
        <taxon>Actinopterygii</taxon>
        <taxon>Neopterygii</taxon>
        <taxon>Teleostei</taxon>
        <taxon>Ostariophysi</taxon>
        <taxon>Siluriformes</taxon>
        <taxon>Sisoridae</taxon>
        <taxon>Sisorinae</taxon>
        <taxon>Bagarius</taxon>
    </lineage>
</organism>
<name>A0A556UEV2_BAGYA</name>
<dbReference type="AlphaFoldDB" id="A0A556UEV2"/>
<feature type="domain" description="Apical junction molecule ajm1 alpha/beta" evidence="2">
    <location>
        <begin position="815"/>
        <end position="929"/>
    </location>
</feature>
<dbReference type="Proteomes" id="UP000319801">
    <property type="component" value="Unassembled WGS sequence"/>
</dbReference>
<sequence length="1071" mass="122363">MTFTDPTNIQESVVSQSAKLNSISIYIKIYFSLKQCDFICISAPEDTWNNSKENRLVFNATSLLKSKCKKINMEYPYTRNDRFEANPDDAWFVLEQHKRHKQHHFSFPDLYNIHVTPQVLTAEMSGEGALRRRTRSRSASRVQTNCIPLITDSSPPVVRRTYDFQRSPKHSQWRPEVSARDTFYGPTYTVIKEVHPIKLQPQRTNTVRHSPVYMPKSYNEERTVKLAISPHVRCRVDIKPDEAALQQHAQKSSISRVNIPLHKYSCSDSQSPTVPPHFSASRTPTPTEYFKGENTPTCQFSQSMPASYVLPLKTPPQRIPSQWEMKEYGRERRAKSNPNVPTKISNVESLGKYHSSPHKRTYCQDEYFAIPSQTYSSKVHYFQGKKINVVDPMHDRPYVTEDIYNSDPAQYIIQTPPARTLIGDDPRAHQVQTVPPRIFYVGDPFVPALETNIPAQVYYTEDSHLAHMVQPKLKDLYGSDVSGYSTPYPSLTPNVSLAKVGQEPMLSPWYSNLCMEPTRAVTDARIHSRSWDNILNTHIAQEQPVSHGKSDENLLCQRKKSLSIDDRPKPVVVNLSSSPRRYAALSLSDNSLVDKSPDDTKGTSSKQWYVTPEITITDNDIKSCKGYKAEARSASWDVLDSKKASGEDAAYPETISFSAKDNTYHSTSLQQSLEQLDKLLSDLVIDYKPPSSIHTSEAVKDQLKKHVGEKVVSKSKETYESSMSLNKPSTSITIDPHTIRDTEGRCDDLQNNNDCSPDQSPDEDETMMCSNNKCRRTETLFNACLYFKSCHSCYTYYCSRNCRREDWAIHKESCLYGRIGSICRHVIKYCRETTEIHKVFSRIAKVGYLSRGRGVLFLSFPNPGSSTNFLHYGLESLLMSPTYLSIRELDSYMENLGDYCKELQEEGKDYDPNECFLLNVSIAVGEQVSERSTPRVKAPTVRKYAKVALASYSPERIFLGKDQEMETLILTPPPGTADIDKEGEEGRKAREICFIHIQRELRIRGVFLRHEFPHVYQKLCEFVESNRRFTPTSIYPIDKRTGKQFMCMIMAASEPRTLDWVSTPHLLDDII</sequence>
<dbReference type="EMBL" id="VCAZ01000066">
    <property type="protein sequence ID" value="TSO37130.1"/>
    <property type="molecule type" value="Genomic_DNA"/>
</dbReference>
<dbReference type="GO" id="GO:0005886">
    <property type="term" value="C:plasma membrane"/>
    <property type="evidence" value="ECO:0007669"/>
    <property type="project" value="TreeGrafter"/>
</dbReference>
<evidence type="ECO:0000313" key="3">
    <source>
        <dbReference type="EMBL" id="TSO37130.1"/>
    </source>
</evidence>
<reference evidence="3 4" key="1">
    <citation type="journal article" date="2019" name="Genome Biol. Evol.">
        <title>Whole-Genome Sequencing of the Giant Devil Catfish, Bagarius yarrelli.</title>
        <authorList>
            <person name="Jiang W."/>
            <person name="Lv Y."/>
            <person name="Cheng L."/>
            <person name="Yang K."/>
            <person name="Chao B."/>
            <person name="Wang X."/>
            <person name="Li Y."/>
            <person name="Pan X."/>
            <person name="You X."/>
            <person name="Zhang Y."/>
            <person name="Yang J."/>
            <person name="Li J."/>
            <person name="Zhang X."/>
            <person name="Liu S."/>
            <person name="Sun C."/>
            <person name="Yang J."/>
            <person name="Shi Q."/>
        </authorList>
    </citation>
    <scope>NUCLEOTIDE SEQUENCE [LARGE SCALE GENOMIC DNA]</scope>
    <source>
        <strain evidence="3">JWS20170419001</strain>
        <tissue evidence="3">Muscle</tissue>
    </source>
</reference>
<keyword evidence="4" id="KW-1185">Reference proteome</keyword>
<evidence type="ECO:0000256" key="1">
    <source>
        <dbReference type="SAM" id="MobiDB-lite"/>
    </source>
</evidence>
<dbReference type="InterPro" id="IPR058586">
    <property type="entry name" value="Ajm-1"/>
</dbReference>
<evidence type="ECO:0000259" key="2">
    <source>
        <dbReference type="Pfam" id="PF26649"/>
    </source>
</evidence>